<comment type="similarity">
    <text evidence="6">Belongs to the ABC-4 integral membrane protein family.</text>
</comment>
<dbReference type="Pfam" id="PF02687">
    <property type="entry name" value="FtsX"/>
    <property type="match status" value="1"/>
</dbReference>
<evidence type="ECO:0000259" key="8">
    <source>
        <dbReference type="Pfam" id="PF02687"/>
    </source>
</evidence>
<dbReference type="GO" id="GO:0005886">
    <property type="term" value="C:plasma membrane"/>
    <property type="evidence" value="ECO:0007669"/>
    <property type="project" value="UniProtKB-SubCell"/>
</dbReference>
<evidence type="ECO:0000313" key="10">
    <source>
        <dbReference type="Proteomes" id="UP000266644"/>
    </source>
</evidence>
<keyword evidence="2" id="KW-1003">Cell membrane</keyword>
<evidence type="ECO:0000256" key="7">
    <source>
        <dbReference type="SAM" id="Phobius"/>
    </source>
</evidence>
<feature type="domain" description="ABC3 transporter permease C-terminal" evidence="8">
    <location>
        <begin position="296"/>
        <end position="422"/>
    </location>
</feature>
<dbReference type="PANTHER" id="PTHR30572">
    <property type="entry name" value="MEMBRANE COMPONENT OF TRANSPORTER-RELATED"/>
    <property type="match status" value="1"/>
</dbReference>
<evidence type="ECO:0000256" key="2">
    <source>
        <dbReference type="ARBA" id="ARBA00022475"/>
    </source>
</evidence>
<dbReference type="PANTHER" id="PTHR30572:SF4">
    <property type="entry name" value="ABC TRANSPORTER PERMEASE YTRF"/>
    <property type="match status" value="1"/>
</dbReference>
<dbReference type="RefSeq" id="WP_122330309.1">
    <property type="nucleotide sequence ID" value="NZ_JAQDYY010000041.1"/>
</dbReference>
<name>A0A396BW38_BACFG</name>
<comment type="caution">
    <text evidence="9">The sequence shown here is derived from an EMBL/GenBank/DDBJ whole genome shotgun (WGS) entry which is preliminary data.</text>
</comment>
<accession>A0A396BW38</accession>
<dbReference type="EMBL" id="QRJE01000016">
    <property type="protein sequence ID" value="RHH11050.1"/>
    <property type="molecule type" value="Genomic_DNA"/>
</dbReference>
<dbReference type="GO" id="GO:0022857">
    <property type="term" value="F:transmembrane transporter activity"/>
    <property type="evidence" value="ECO:0007669"/>
    <property type="project" value="TreeGrafter"/>
</dbReference>
<feature type="transmembrane region" description="Helical" evidence="7">
    <location>
        <begin position="387"/>
        <end position="411"/>
    </location>
</feature>
<dbReference type="InterPro" id="IPR050250">
    <property type="entry name" value="Macrolide_Exporter_MacB"/>
</dbReference>
<gene>
    <name evidence="9" type="ORF">DW228_11270</name>
</gene>
<feature type="transmembrane region" description="Helical" evidence="7">
    <location>
        <begin position="20"/>
        <end position="40"/>
    </location>
</feature>
<reference evidence="9 10" key="1">
    <citation type="submission" date="2018-08" db="EMBL/GenBank/DDBJ databases">
        <title>A genome reference for cultivated species of the human gut microbiota.</title>
        <authorList>
            <person name="Zou Y."/>
            <person name="Xue W."/>
            <person name="Luo G."/>
        </authorList>
    </citation>
    <scope>NUCLEOTIDE SEQUENCE [LARGE SCALE GENOMIC DNA]</scope>
    <source>
        <strain evidence="9 10">AM18-6</strain>
    </source>
</reference>
<sequence length="429" mass="49642">MIRLIIKNLWARRRKNGWLLAELILVSIVTWVIVDPLVVLTHDRNLPEGYRPDHLFLLQLASFPAESEQFHVEENDTLARKANFERLLDKLKHYEGVKYTTFILNGQYPSSNSTSNGNTMFDTIPVRTLRLTFMPHTDYFRTMGMEGAEGMTAEQLDNRDFRWTESVLTADVAYRLKDGKPLYGRRLGENGDDEDYRVGGVIAPLRYRSYMQPMPIELCVFEEFTDYMYYYLPLIAFRIDDNLSEKAFLHHFREWMDKGLTVGNYYVKSVRPFSSIQDQHEFSEGITNQYRLNLALGIFFLVNLCLGVAGTFWMQTRSRREEVGIMLSFGGNPSHITRLLLYEGWVLTTLGTLIGCLLYLQYALKDGLYTTCTGSEETMPVYWINHFGLHFAAVSLIVYLLLLIVVSIGIWMPAHKLSRINPVDALRDE</sequence>
<evidence type="ECO:0000256" key="1">
    <source>
        <dbReference type="ARBA" id="ARBA00004651"/>
    </source>
</evidence>
<proteinExistence type="inferred from homology"/>
<protein>
    <submittedName>
        <fullName evidence="9">ABC transporter permease</fullName>
    </submittedName>
</protein>
<evidence type="ECO:0000256" key="4">
    <source>
        <dbReference type="ARBA" id="ARBA00022989"/>
    </source>
</evidence>
<feature type="transmembrane region" description="Helical" evidence="7">
    <location>
        <begin position="339"/>
        <end position="360"/>
    </location>
</feature>
<keyword evidence="4 7" id="KW-1133">Transmembrane helix</keyword>
<keyword evidence="5 7" id="KW-0472">Membrane</keyword>
<keyword evidence="3 7" id="KW-0812">Transmembrane</keyword>
<evidence type="ECO:0000313" key="9">
    <source>
        <dbReference type="EMBL" id="RHH11050.1"/>
    </source>
</evidence>
<evidence type="ECO:0000256" key="3">
    <source>
        <dbReference type="ARBA" id="ARBA00022692"/>
    </source>
</evidence>
<evidence type="ECO:0000256" key="5">
    <source>
        <dbReference type="ARBA" id="ARBA00023136"/>
    </source>
</evidence>
<comment type="subcellular location">
    <subcellularLocation>
        <location evidence="1">Cell membrane</location>
        <topology evidence="1">Multi-pass membrane protein</topology>
    </subcellularLocation>
</comment>
<dbReference type="AlphaFoldDB" id="A0A396BW38"/>
<feature type="transmembrane region" description="Helical" evidence="7">
    <location>
        <begin position="292"/>
        <end position="313"/>
    </location>
</feature>
<organism evidence="9 10">
    <name type="scientific">Bacteroides fragilis</name>
    <dbReference type="NCBI Taxonomy" id="817"/>
    <lineage>
        <taxon>Bacteria</taxon>
        <taxon>Pseudomonadati</taxon>
        <taxon>Bacteroidota</taxon>
        <taxon>Bacteroidia</taxon>
        <taxon>Bacteroidales</taxon>
        <taxon>Bacteroidaceae</taxon>
        <taxon>Bacteroides</taxon>
    </lineage>
</organism>
<dbReference type="InterPro" id="IPR003838">
    <property type="entry name" value="ABC3_permease_C"/>
</dbReference>
<evidence type="ECO:0000256" key="6">
    <source>
        <dbReference type="ARBA" id="ARBA00038076"/>
    </source>
</evidence>
<dbReference type="Proteomes" id="UP000266644">
    <property type="component" value="Unassembled WGS sequence"/>
</dbReference>